<organism evidence="3 4">
    <name type="scientific">Mesonia aestuariivivens</name>
    <dbReference type="NCBI Taxonomy" id="2796128"/>
    <lineage>
        <taxon>Bacteria</taxon>
        <taxon>Pseudomonadati</taxon>
        <taxon>Bacteroidota</taxon>
        <taxon>Flavobacteriia</taxon>
        <taxon>Flavobacteriales</taxon>
        <taxon>Flavobacteriaceae</taxon>
        <taxon>Mesonia</taxon>
    </lineage>
</organism>
<dbReference type="RefSeq" id="WP_219039981.1">
    <property type="nucleotide sequence ID" value="NZ_JAHWDF010000006.1"/>
</dbReference>
<dbReference type="Proteomes" id="UP000719267">
    <property type="component" value="Unassembled WGS sequence"/>
</dbReference>
<dbReference type="Pfam" id="PF02630">
    <property type="entry name" value="SCO1-SenC"/>
    <property type="match status" value="1"/>
</dbReference>
<comment type="caution">
    <text evidence="3">The sequence shown here is derived from an EMBL/GenBank/DDBJ whole genome shotgun (WGS) entry which is preliminary data.</text>
</comment>
<protein>
    <submittedName>
        <fullName evidence="3">SCO family protein</fullName>
    </submittedName>
</protein>
<evidence type="ECO:0000313" key="4">
    <source>
        <dbReference type="Proteomes" id="UP000719267"/>
    </source>
</evidence>
<name>A0ABS6W1F7_9FLAO</name>
<evidence type="ECO:0000259" key="2">
    <source>
        <dbReference type="PROSITE" id="PS51352"/>
    </source>
</evidence>
<keyword evidence="4" id="KW-1185">Reference proteome</keyword>
<keyword evidence="1" id="KW-1133">Transmembrane helix</keyword>
<dbReference type="CDD" id="cd02968">
    <property type="entry name" value="SCO"/>
    <property type="match status" value="1"/>
</dbReference>
<gene>
    <name evidence="3" type="ORF">KW502_07760</name>
</gene>
<evidence type="ECO:0000256" key="1">
    <source>
        <dbReference type="SAM" id="Phobius"/>
    </source>
</evidence>
<keyword evidence="1" id="KW-0472">Membrane</keyword>
<dbReference type="EMBL" id="JAHWDF010000006">
    <property type="protein sequence ID" value="MBW2961692.1"/>
    <property type="molecule type" value="Genomic_DNA"/>
</dbReference>
<evidence type="ECO:0000313" key="3">
    <source>
        <dbReference type="EMBL" id="MBW2961692.1"/>
    </source>
</evidence>
<dbReference type="PROSITE" id="PS51352">
    <property type="entry name" value="THIOREDOXIN_2"/>
    <property type="match status" value="1"/>
</dbReference>
<sequence length="225" mass="25956">MLKFFAKYKFFAIVLFVLSAIIISIIYQLLKPTPTLPVYQPDMVSKELVDTTVQYVRKYHKVADFKLVNQNGDTITQNNYNDKIYIADFFFTTCQGICPIMTDHMVKIQKEFKDDPEILLLSHSVTPEIDSVAQLKRYAKKKGVIDSKWNLVTGDKKQIYDLARKSYLVAKSQGNGGKYDMVHTENFALVDKEKRVRGFYDGTNPDAINQLIKDVKLLKTLEEKH</sequence>
<dbReference type="PANTHER" id="PTHR12151:SF25">
    <property type="entry name" value="LINALOOL DEHYDRATASE_ISOMERASE DOMAIN-CONTAINING PROTEIN"/>
    <property type="match status" value="1"/>
</dbReference>
<reference evidence="3 4" key="1">
    <citation type="submission" date="2021-07" db="EMBL/GenBank/DDBJ databases">
        <title>Mesonia aestuariivivens sp. nov., isolated from a tidal flat.</title>
        <authorList>
            <person name="Kim Y.-O."/>
            <person name="Yoon J.-H."/>
        </authorList>
    </citation>
    <scope>NUCLEOTIDE SEQUENCE [LARGE SCALE GENOMIC DNA]</scope>
    <source>
        <strain evidence="3 4">JHPTF-M18</strain>
    </source>
</reference>
<dbReference type="InterPro" id="IPR013766">
    <property type="entry name" value="Thioredoxin_domain"/>
</dbReference>
<proteinExistence type="predicted"/>
<keyword evidence="1" id="KW-0812">Transmembrane</keyword>
<dbReference type="PANTHER" id="PTHR12151">
    <property type="entry name" value="ELECTRON TRANSPORT PROTIN SCO1/SENC FAMILY MEMBER"/>
    <property type="match status" value="1"/>
</dbReference>
<feature type="transmembrane region" description="Helical" evidence="1">
    <location>
        <begin position="12"/>
        <end position="30"/>
    </location>
</feature>
<feature type="domain" description="Thioredoxin" evidence="2">
    <location>
        <begin position="56"/>
        <end position="217"/>
    </location>
</feature>
<accession>A0ABS6W1F7</accession>
<dbReference type="InterPro" id="IPR003782">
    <property type="entry name" value="SCO1/SenC"/>
</dbReference>